<dbReference type="GO" id="GO:0005886">
    <property type="term" value="C:plasma membrane"/>
    <property type="evidence" value="ECO:0007669"/>
    <property type="project" value="UniProtKB-SubCell"/>
</dbReference>
<dbReference type="InterPro" id="IPR035906">
    <property type="entry name" value="MetI-like_sf"/>
</dbReference>
<dbReference type="PANTHER" id="PTHR30193:SF37">
    <property type="entry name" value="INNER MEMBRANE ABC TRANSPORTER PERMEASE PROTEIN YCJO"/>
    <property type="match status" value="1"/>
</dbReference>
<dbReference type="AlphaFoldDB" id="A0A3T0T6Y8"/>
<feature type="transmembrane region" description="Helical" evidence="7">
    <location>
        <begin position="258"/>
        <end position="278"/>
    </location>
</feature>
<protein>
    <submittedName>
        <fullName evidence="9">ABC transporter permease</fullName>
    </submittedName>
</protein>
<dbReference type="Pfam" id="PF00528">
    <property type="entry name" value="BPD_transp_1"/>
    <property type="match status" value="1"/>
</dbReference>
<dbReference type="Proteomes" id="UP000285317">
    <property type="component" value="Chromosome"/>
</dbReference>
<dbReference type="Gene3D" id="1.10.3720.10">
    <property type="entry name" value="MetI-like"/>
    <property type="match status" value="1"/>
</dbReference>
<accession>A0A3T0T6Y8</accession>
<evidence type="ECO:0000256" key="1">
    <source>
        <dbReference type="ARBA" id="ARBA00004651"/>
    </source>
</evidence>
<keyword evidence="2 7" id="KW-0813">Transport</keyword>
<keyword evidence="3" id="KW-1003">Cell membrane</keyword>
<dbReference type="PROSITE" id="PS50928">
    <property type="entry name" value="ABC_TM1"/>
    <property type="match status" value="1"/>
</dbReference>
<evidence type="ECO:0000313" key="9">
    <source>
        <dbReference type="EMBL" id="AZZ54349.1"/>
    </source>
</evidence>
<name>A0A3T0T6Y8_9MICO</name>
<feature type="transmembrane region" description="Helical" evidence="7">
    <location>
        <begin position="64"/>
        <end position="86"/>
    </location>
</feature>
<evidence type="ECO:0000256" key="5">
    <source>
        <dbReference type="ARBA" id="ARBA00022989"/>
    </source>
</evidence>
<dbReference type="KEGG" id="rfs:C1I64_14420"/>
<comment type="similarity">
    <text evidence="7">Belongs to the binding-protein-dependent transport system permease family.</text>
</comment>
<dbReference type="InterPro" id="IPR000515">
    <property type="entry name" value="MetI-like"/>
</dbReference>
<evidence type="ECO:0000313" key="10">
    <source>
        <dbReference type="Proteomes" id="UP000285317"/>
    </source>
</evidence>
<evidence type="ECO:0000256" key="3">
    <source>
        <dbReference type="ARBA" id="ARBA00022475"/>
    </source>
</evidence>
<evidence type="ECO:0000259" key="8">
    <source>
        <dbReference type="PROSITE" id="PS50928"/>
    </source>
</evidence>
<evidence type="ECO:0000256" key="6">
    <source>
        <dbReference type="ARBA" id="ARBA00023136"/>
    </source>
</evidence>
<sequence>MAAPAVLGLIAFVAVPFVAAIVLSLYNVQVDQSRPAKFWGLTNYIRLFTDPVISGAFLRSLINNLVFAIVVIPVQTGLALLLAVLLNRKLAGVRFFRTFFFMPVVFPMALVAVVWRLILDRSSDGLLNSSVTFVTGGLVPAHDWLGSSATALGSVILLSIWQGVGFQMVILLAALQEIPEERYEAARLDRANGWQQFVHITVPGIRNTLIFVTLLTTILAFRVYDQVFVLIRTAGANEEGTQTLLYNATQAIYSESNLGRASAISVVLFLIIVVITLIQRRVLRQGSES</sequence>
<dbReference type="GO" id="GO:0055085">
    <property type="term" value="P:transmembrane transport"/>
    <property type="evidence" value="ECO:0007669"/>
    <property type="project" value="InterPro"/>
</dbReference>
<proteinExistence type="inferred from homology"/>
<evidence type="ECO:0000256" key="2">
    <source>
        <dbReference type="ARBA" id="ARBA00022448"/>
    </source>
</evidence>
<organism evidence="9 10">
    <name type="scientific">Rathayibacter festucae DSM 15932</name>
    <dbReference type="NCBI Taxonomy" id="1328866"/>
    <lineage>
        <taxon>Bacteria</taxon>
        <taxon>Bacillati</taxon>
        <taxon>Actinomycetota</taxon>
        <taxon>Actinomycetes</taxon>
        <taxon>Micrococcales</taxon>
        <taxon>Microbacteriaceae</taxon>
        <taxon>Rathayibacter</taxon>
    </lineage>
</organism>
<feature type="transmembrane region" description="Helical" evidence="7">
    <location>
        <begin position="196"/>
        <end position="221"/>
    </location>
</feature>
<keyword evidence="5 7" id="KW-1133">Transmembrane helix</keyword>
<feature type="transmembrane region" description="Helical" evidence="7">
    <location>
        <begin position="98"/>
        <end position="118"/>
    </location>
</feature>
<dbReference type="CDD" id="cd06261">
    <property type="entry name" value="TM_PBP2"/>
    <property type="match status" value="1"/>
</dbReference>
<keyword evidence="4 7" id="KW-0812">Transmembrane</keyword>
<reference evidence="9 10" key="1">
    <citation type="submission" date="2018-03" db="EMBL/GenBank/DDBJ databases">
        <title>Bacteriophage NCPPB3778 and a type I-E CRISPR drive the evolution of the US Biological Select Agent, Rathayibacter toxicus.</title>
        <authorList>
            <person name="Davis E.W.II."/>
            <person name="Tabima J.F."/>
            <person name="Weisberg A.J."/>
            <person name="Dantas Lopes L."/>
            <person name="Wiseman M.S."/>
            <person name="Wiseman M.S."/>
            <person name="Pupko T."/>
            <person name="Belcher M.S."/>
            <person name="Sechler A.J."/>
            <person name="Tancos M.A."/>
            <person name="Schroeder B.K."/>
            <person name="Murray T.D."/>
            <person name="Luster D.G."/>
            <person name="Schneider W.L."/>
            <person name="Rogers E."/>
            <person name="Andreote F.D."/>
            <person name="Grunwald N.J."/>
            <person name="Putnam M.L."/>
            <person name="Chang J.H."/>
        </authorList>
    </citation>
    <scope>NUCLEOTIDE SEQUENCE [LARGE SCALE GENOMIC DNA]</scope>
    <source>
        <strain evidence="9 10">DSM 15932</strain>
    </source>
</reference>
<comment type="subcellular location">
    <subcellularLocation>
        <location evidence="1 7">Cell membrane</location>
        <topology evidence="1 7">Multi-pass membrane protein</topology>
    </subcellularLocation>
</comment>
<keyword evidence="6 7" id="KW-0472">Membrane</keyword>
<dbReference type="EMBL" id="CP028137">
    <property type="protein sequence ID" value="AZZ54349.1"/>
    <property type="molecule type" value="Genomic_DNA"/>
</dbReference>
<dbReference type="PANTHER" id="PTHR30193">
    <property type="entry name" value="ABC TRANSPORTER PERMEASE PROTEIN"/>
    <property type="match status" value="1"/>
</dbReference>
<dbReference type="InterPro" id="IPR051393">
    <property type="entry name" value="ABC_transporter_permease"/>
</dbReference>
<dbReference type="SUPFAM" id="SSF161098">
    <property type="entry name" value="MetI-like"/>
    <property type="match status" value="1"/>
</dbReference>
<gene>
    <name evidence="9" type="ORF">C1I64_14420</name>
</gene>
<feature type="transmembrane region" description="Helical" evidence="7">
    <location>
        <begin position="151"/>
        <end position="175"/>
    </location>
</feature>
<evidence type="ECO:0000256" key="7">
    <source>
        <dbReference type="RuleBase" id="RU363032"/>
    </source>
</evidence>
<feature type="domain" description="ABC transmembrane type-1" evidence="8">
    <location>
        <begin position="61"/>
        <end position="279"/>
    </location>
</feature>
<feature type="transmembrane region" description="Helical" evidence="7">
    <location>
        <begin position="6"/>
        <end position="26"/>
    </location>
</feature>
<evidence type="ECO:0000256" key="4">
    <source>
        <dbReference type="ARBA" id="ARBA00022692"/>
    </source>
</evidence>